<evidence type="ECO:0000313" key="7">
    <source>
        <dbReference type="EMBL" id="KXI30559.1"/>
    </source>
</evidence>
<evidence type="ECO:0000256" key="5">
    <source>
        <dbReference type="ARBA" id="ARBA00023136"/>
    </source>
</evidence>
<keyword evidence="6" id="KW-1003">Cell membrane</keyword>
<evidence type="ECO:0000313" key="8">
    <source>
        <dbReference type="Proteomes" id="UP000070299"/>
    </source>
</evidence>
<dbReference type="OrthoDB" id="9789940at2"/>
<evidence type="ECO:0000256" key="2">
    <source>
        <dbReference type="ARBA" id="ARBA00007165"/>
    </source>
</evidence>
<keyword evidence="8" id="KW-1185">Reference proteome</keyword>
<dbReference type="CDD" id="cd06662">
    <property type="entry name" value="SURF1"/>
    <property type="match status" value="1"/>
</dbReference>
<gene>
    <name evidence="7" type="ORF">AX660_09245</name>
</gene>
<comment type="similarity">
    <text evidence="2 6">Belongs to the SURF1 family.</text>
</comment>
<proteinExistence type="inferred from homology"/>
<feature type="transmembrane region" description="Helical" evidence="6">
    <location>
        <begin position="187"/>
        <end position="207"/>
    </location>
</feature>
<dbReference type="EMBL" id="LSNE01000003">
    <property type="protein sequence ID" value="KXI30559.1"/>
    <property type="molecule type" value="Genomic_DNA"/>
</dbReference>
<dbReference type="Pfam" id="PF02104">
    <property type="entry name" value="SURF1"/>
    <property type="match status" value="1"/>
</dbReference>
<comment type="caution">
    <text evidence="7">The sequence shown here is derived from an EMBL/GenBank/DDBJ whole genome shotgun (WGS) entry which is preliminary data.</text>
</comment>
<dbReference type="InterPro" id="IPR002994">
    <property type="entry name" value="Surf1/Shy1"/>
</dbReference>
<dbReference type="AlphaFoldDB" id="A0A136A5Q6"/>
<keyword evidence="4 6" id="KW-1133">Transmembrane helix</keyword>
<dbReference type="InterPro" id="IPR045214">
    <property type="entry name" value="Surf1/Surf4"/>
</dbReference>
<evidence type="ECO:0000256" key="4">
    <source>
        <dbReference type="ARBA" id="ARBA00022989"/>
    </source>
</evidence>
<dbReference type="GO" id="GO:0005886">
    <property type="term" value="C:plasma membrane"/>
    <property type="evidence" value="ECO:0007669"/>
    <property type="project" value="UniProtKB-SubCell"/>
</dbReference>
<dbReference type="PROSITE" id="PS50895">
    <property type="entry name" value="SURF1"/>
    <property type="match status" value="1"/>
</dbReference>
<keyword evidence="5 6" id="KW-0472">Membrane</keyword>
<evidence type="ECO:0000256" key="3">
    <source>
        <dbReference type="ARBA" id="ARBA00022692"/>
    </source>
</evidence>
<comment type="subcellular location">
    <subcellularLocation>
        <location evidence="6">Cell membrane</location>
        <topology evidence="6">Multi-pass membrane protein</topology>
    </subcellularLocation>
    <subcellularLocation>
        <location evidence="1">Membrane</location>
    </subcellularLocation>
</comment>
<name>A0A136A5Q6_9ALTE</name>
<dbReference type="PANTHER" id="PTHR23427">
    <property type="entry name" value="SURFEIT LOCUS PROTEIN"/>
    <property type="match status" value="1"/>
</dbReference>
<keyword evidence="3 6" id="KW-0812">Transmembrane</keyword>
<dbReference type="STRING" id="1799789.AX660_09245"/>
<accession>A0A136A5Q6</accession>
<reference evidence="8" key="1">
    <citation type="submission" date="2016-02" db="EMBL/GenBank/DDBJ databases">
        <authorList>
            <person name="Schultz-Johansen M."/>
            <person name="Glaring M.A."/>
            <person name="Bech P.K."/>
            <person name="Stougaard P."/>
        </authorList>
    </citation>
    <scope>NUCLEOTIDE SEQUENCE [LARGE SCALE GENOMIC DNA]</scope>
    <source>
        <strain evidence="8">S66</strain>
    </source>
</reference>
<dbReference type="Proteomes" id="UP000070299">
    <property type="component" value="Unassembled WGS sequence"/>
</dbReference>
<sequence>MFALGFWQLQRADEKIQRLDGLQHAAQSSELSLDQASNLGVSALDMSVSFKGTIDVQRYFLLDNRIQQGRVGYEVLALVDTIQGKLVINLGWLPAPALRSELPIINLPAEPQDFRGMYALPKHNSLITETAVFDQQWPKVLQQADLTIMAKHYAEPLLPFVILLDEEQDSAYIRKWQAVVMPPEKHLAYAIQWFLLGAAALIIFIIAQRKKLKRELE</sequence>
<evidence type="ECO:0000256" key="1">
    <source>
        <dbReference type="ARBA" id="ARBA00004370"/>
    </source>
</evidence>
<protein>
    <recommendedName>
        <fullName evidence="6">SURF1-like protein</fullName>
    </recommendedName>
</protein>
<dbReference type="PANTHER" id="PTHR23427:SF2">
    <property type="entry name" value="SURFEIT LOCUS PROTEIN 1"/>
    <property type="match status" value="1"/>
</dbReference>
<organism evidence="7 8">
    <name type="scientific">Paraglaciecola hydrolytica</name>
    <dbReference type="NCBI Taxonomy" id="1799789"/>
    <lineage>
        <taxon>Bacteria</taxon>
        <taxon>Pseudomonadati</taxon>
        <taxon>Pseudomonadota</taxon>
        <taxon>Gammaproteobacteria</taxon>
        <taxon>Alteromonadales</taxon>
        <taxon>Alteromonadaceae</taxon>
        <taxon>Paraglaciecola</taxon>
    </lineage>
</organism>
<comment type="caution">
    <text evidence="6">Lacks conserved residue(s) required for the propagation of feature annotation.</text>
</comment>
<evidence type="ECO:0000256" key="6">
    <source>
        <dbReference type="RuleBase" id="RU363076"/>
    </source>
</evidence>